<name>A0A8H6MWX5_9PEZI</name>
<feature type="compositionally biased region" description="Polar residues" evidence="1">
    <location>
        <begin position="178"/>
        <end position="199"/>
    </location>
</feature>
<dbReference type="Proteomes" id="UP000652219">
    <property type="component" value="Unassembled WGS sequence"/>
</dbReference>
<accession>A0A8H6MWX5</accession>
<proteinExistence type="predicted"/>
<sequence length="199" mass="22518">MADTNTGVSDKAAIASAVFAGLSFVSALYFSIRSLLASSQLRKDHDQLRDEFDKQQGRFWVLKDFVVQQLVEQGGILRKIDAFDGLLTDVRDLRGRLPTITESGNDGINVKVARIEVSLQQAGGDIRVLQTRSNKFERLRGRMDEFGRQRAENDRRKDDEIAALRAERDQLRERLRLSNINNPDSTKSQAPESKQITQK</sequence>
<dbReference type="AlphaFoldDB" id="A0A8H6MWX5"/>
<evidence type="ECO:0000256" key="1">
    <source>
        <dbReference type="SAM" id="MobiDB-lite"/>
    </source>
</evidence>
<reference evidence="3 4" key="1">
    <citation type="journal article" date="2020" name="Phytopathology">
        <title>Genome Sequence Resources of Colletotrichum truncatum, C. plurivorum, C. musicola, and C. sojae: Four Species Pathogenic to Soybean (Glycine max).</title>
        <authorList>
            <person name="Rogerio F."/>
            <person name="Boufleur T.R."/>
            <person name="Ciampi-Guillardi M."/>
            <person name="Sukno S.A."/>
            <person name="Thon M.R."/>
            <person name="Massola Junior N.S."/>
            <person name="Baroncelli R."/>
        </authorList>
    </citation>
    <scope>NUCLEOTIDE SEQUENCE [LARGE SCALE GENOMIC DNA]</scope>
    <source>
        <strain evidence="3 4">LFN0009</strain>
    </source>
</reference>
<feature type="region of interest" description="Disordered" evidence="1">
    <location>
        <begin position="174"/>
        <end position="199"/>
    </location>
</feature>
<evidence type="ECO:0000313" key="3">
    <source>
        <dbReference type="EMBL" id="KAF6811246.1"/>
    </source>
</evidence>
<keyword evidence="4" id="KW-1185">Reference proteome</keyword>
<keyword evidence="2" id="KW-1133">Transmembrane helix</keyword>
<evidence type="ECO:0000313" key="4">
    <source>
        <dbReference type="Proteomes" id="UP000652219"/>
    </source>
</evidence>
<keyword evidence="2" id="KW-0472">Membrane</keyword>
<keyword evidence="2" id="KW-0812">Transmembrane</keyword>
<evidence type="ECO:0000256" key="2">
    <source>
        <dbReference type="SAM" id="Phobius"/>
    </source>
</evidence>
<comment type="caution">
    <text evidence="3">The sequence shown here is derived from an EMBL/GenBank/DDBJ whole genome shotgun (WGS) entry which is preliminary data.</text>
</comment>
<feature type="transmembrane region" description="Helical" evidence="2">
    <location>
        <begin position="12"/>
        <end position="32"/>
    </location>
</feature>
<organism evidence="3 4">
    <name type="scientific">Colletotrichum sojae</name>
    <dbReference type="NCBI Taxonomy" id="2175907"/>
    <lineage>
        <taxon>Eukaryota</taxon>
        <taxon>Fungi</taxon>
        <taxon>Dikarya</taxon>
        <taxon>Ascomycota</taxon>
        <taxon>Pezizomycotina</taxon>
        <taxon>Sordariomycetes</taxon>
        <taxon>Hypocreomycetidae</taxon>
        <taxon>Glomerellales</taxon>
        <taxon>Glomerellaceae</taxon>
        <taxon>Colletotrichum</taxon>
        <taxon>Colletotrichum orchidearum species complex</taxon>
    </lineage>
</organism>
<gene>
    <name evidence="3" type="ORF">CSOJ01_05804</name>
</gene>
<dbReference type="EMBL" id="WIGN01000076">
    <property type="protein sequence ID" value="KAF6811246.1"/>
    <property type="molecule type" value="Genomic_DNA"/>
</dbReference>
<protein>
    <submittedName>
        <fullName evidence="3">Uncharacterized protein</fullName>
    </submittedName>
</protein>